<feature type="transmembrane region" description="Helical" evidence="2">
    <location>
        <begin position="12"/>
        <end position="34"/>
    </location>
</feature>
<evidence type="ECO:0000256" key="2">
    <source>
        <dbReference type="SAM" id="Phobius"/>
    </source>
</evidence>
<accession>A0A7W8QRG0</accession>
<proteinExistence type="predicted"/>
<name>A0A7W8QRG0_9ACTN</name>
<feature type="region of interest" description="Disordered" evidence="1">
    <location>
        <begin position="315"/>
        <end position="344"/>
    </location>
</feature>
<feature type="compositionally biased region" description="Low complexity" evidence="1">
    <location>
        <begin position="320"/>
        <end position="337"/>
    </location>
</feature>
<sequence length="344" mass="35628">MLLAARGRRIATAAAFGGGGLTLLGAGTVALLYLQAKLAHRAVGFTEWQRPRVRRVYGEGEGPPISFALLGDSTAAGFALTEGPLTPGVLLAEGIAAVADRPVRLRNMSVVGAVSADLDSQLDRLRGAPVDVAVVFIGANDVIRLTRPADSADHLRGAVRRLRAGGTEVVVATCPDLGSVRPIGWPLRSVARRASRRLAAAQTVAVVEAGGRTVSLTDLLADEFWARPEELFGPDRFHPSARGYAAAASVVLPSACVALGLLPELEEAEEAPEEVLPVHRAAAAAVDRPGTEVSGTEVAGRERGPLGRWAMLLRRRPEAPAEQVPAAAGAGSPTPGGDLEDGTG</sequence>
<dbReference type="GO" id="GO:0004622">
    <property type="term" value="F:phosphatidylcholine lysophospholipase activity"/>
    <property type="evidence" value="ECO:0007669"/>
    <property type="project" value="TreeGrafter"/>
</dbReference>
<dbReference type="PANTHER" id="PTHR30383:SF5">
    <property type="entry name" value="SGNH HYDROLASE-TYPE ESTERASE DOMAIN-CONTAINING PROTEIN"/>
    <property type="match status" value="1"/>
</dbReference>
<dbReference type="AlphaFoldDB" id="A0A7W8QRG0"/>
<evidence type="ECO:0000256" key="1">
    <source>
        <dbReference type="SAM" id="MobiDB-lite"/>
    </source>
</evidence>
<keyword evidence="2" id="KW-1133">Transmembrane helix</keyword>
<reference evidence="4 5" key="1">
    <citation type="submission" date="2020-08" db="EMBL/GenBank/DDBJ databases">
        <title>Sequencing the genomes of 1000 actinobacteria strains.</title>
        <authorList>
            <person name="Klenk H.-P."/>
        </authorList>
    </citation>
    <scope>NUCLEOTIDE SEQUENCE [LARGE SCALE GENOMIC DNA]</scope>
    <source>
        <strain evidence="4 5">DSM 44551</strain>
    </source>
</reference>
<dbReference type="InterPro" id="IPR036514">
    <property type="entry name" value="SGNH_hydro_sf"/>
</dbReference>
<dbReference type="InterPro" id="IPR051532">
    <property type="entry name" value="Ester_Hydrolysis_Enzymes"/>
</dbReference>
<organism evidence="4 5">
    <name type="scientific">Nocardiopsis composta</name>
    <dbReference type="NCBI Taxonomy" id="157465"/>
    <lineage>
        <taxon>Bacteria</taxon>
        <taxon>Bacillati</taxon>
        <taxon>Actinomycetota</taxon>
        <taxon>Actinomycetes</taxon>
        <taxon>Streptosporangiales</taxon>
        <taxon>Nocardiopsidaceae</taxon>
        <taxon>Nocardiopsis</taxon>
    </lineage>
</organism>
<keyword evidence="5" id="KW-1185">Reference proteome</keyword>
<dbReference type="SUPFAM" id="SSF52266">
    <property type="entry name" value="SGNH hydrolase"/>
    <property type="match status" value="1"/>
</dbReference>
<dbReference type="Gene3D" id="3.40.50.1110">
    <property type="entry name" value="SGNH hydrolase"/>
    <property type="match status" value="1"/>
</dbReference>
<dbReference type="RefSeq" id="WP_184395176.1">
    <property type="nucleotide sequence ID" value="NZ_BAAAJD010000122.1"/>
</dbReference>
<dbReference type="Pfam" id="PF13472">
    <property type="entry name" value="Lipase_GDSL_2"/>
    <property type="match status" value="1"/>
</dbReference>
<evidence type="ECO:0000259" key="3">
    <source>
        <dbReference type="Pfam" id="PF13472"/>
    </source>
</evidence>
<dbReference type="Proteomes" id="UP000572635">
    <property type="component" value="Unassembled WGS sequence"/>
</dbReference>
<dbReference type="InterPro" id="IPR013830">
    <property type="entry name" value="SGNH_hydro"/>
</dbReference>
<keyword evidence="2" id="KW-0472">Membrane</keyword>
<protein>
    <submittedName>
        <fullName evidence="4">Lysophospholipase L1-like esterase</fullName>
    </submittedName>
</protein>
<evidence type="ECO:0000313" key="4">
    <source>
        <dbReference type="EMBL" id="MBB5434508.1"/>
    </source>
</evidence>
<keyword evidence="2" id="KW-0812">Transmembrane</keyword>
<dbReference type="PANTHER" id="PTHR30383">
    <property type="entry name" value="THIOESTERASE 1/PROTEASE 1/LYSOPHOSPHOLIPASE L1"/>
    <property type="match status" value="1"/>
</dbReference>
<gene>
    <name evidence="4" type="ORF">HDA36_004592</name>
</gene>
<feature type="domain" description="SGNH hydrolase-type esterase" evidence="3">
    <location>
        <begin position="69"/>
        <end position="246"/>
    </location>
</feature>
<evidence type="ECO:0000313" key="5">
    <source>
        <dbReference type="Proteomes" id="UP000572635"/>
    </source>
</evidence>
<dbReference type="EMBL" id="JACHDB010000001">
    <property type="protein sequence ID" value="MBB5434508.1"/>
    <property type="molecule type" value="Genomic_DNA"/>
</dbReference>
<dbReference type="CDD" id="cd01836">
    <property type="entry name" value="FeeA_FeeB_like"/>
    <property type="match status" value="1"/>
</dbReference>
<comment type="caution">
    <text evidence="4">The sequence shown here is derived from an EMBL/GenBank/DDBJ whole genome shotgun (WGS) entry which is preliminary data.</text>
</comment>